<keyword evidence="1" id="KW-0812">Transmembrane</keyword>
<feature type="transmembrane region" description="Helical" evidence="1">
    <location>
        <begin position="90"/>
        <end position="108"/>
    </location>
</feature>
<organism evidence="3 4">
    <name type="scientific">Planifilum fimeticola</name>
    <dbReference type="NCBI Taxonomy" id="201975"/>
    <lineage>
        <taxon>Bacteria</taxon>
        <taxon>Bacillati</taxon>
        <taxon>Bacillota</taxon>
        <taxon>Bacilli</taxon>
        <taxon>Bacillales</taxon>
        <taxon>Thermoactinomycetaceae</taxon>
        <taxon>Planifilum</taxon>
    </lineage>
</organism>
<evidence type="ECO:0000313" key="4">
    <source>
        <dbReference type="Proteomes" id="UP000237797"/>
    </source>
</evidence>
<feature type="transmembrane region" description="Helical" evidence="1">
    <location>
        <begin position="128"/>
        <end position="159"/>
    </location>
</feature>
<dbReference type="AlphaFoldDB" id="A0A2T0LEW5"/>
<dbReference type="Pfam" id="PF02517">
    <property type="entry name" value="Rce1-like"/>
    <property type="match status" value="1"/>
</dbReference>
<name>A0A2T0LEW5_9BACL</name>
<comment type="caution">
    <text evidence="3">The sequence shown here is derived from an EMBL/GenBank/DDBJ whole genome shotgun (WGS) entry which is preliminary data.</text>
</comment>
<keyword evidence="3" id="KW-0645">Protease</keyword>
<dbReference type="GO" id="GO:0006508">
    <property type="term" value="P:proteolysis"/>
    <property type="evidence" value="ECO:0007669"/>
    <property type="project" value="UniProtKB-KW"/>
</dbReference>
<feature type="transmembrane region" description="Helical" evidence="1">
    <location>
        <begin position="7"/>
        <end position="27"/>
    </location>
</feature>
<evidence type="ECO:0000256" key="1">
    <source>
        <dbReference type="SAM" id="Phobius"/>
    </source>
</evidence>
<proteinExistence type="predicted"/>
<dbReference type="RefSeq" id="WP_106345063.1">
    <property type="nucleotide sequence ID" value="NZ_PVNE01000011.1"/>
</dbReference>
<feature type="domain" description="CAAX prenyl protease 2/Lysostaphin resistance protein A-like" evidence="2">
    <location>
        <begin position="127"/>
        <end position="239"/>
    </location>
</feature>
<keyword evidence="1" id="KW-1133">Transmembrane helix</keyword>
<keyword evidence="4" id="KW-1185">Reference proteome</keyword>
<keyword evidence="1" id="KW-0472">Membrane</keyword>
<gene>
    <name evidence="3" type="ORF">CLV97_11120</name>
</gene>
<feature type="transmembrane region" description="Helical" evidence="1">
    <location>
        <begin position="171"/>
        <end position="190"/>
    </location>
</feature>
<sequence>MKKHLRLILFLTAMGFIGGVTVLPYQMSVVSEAPPLPLPLLYVASGVQTALLAFLFGSLGFIMAEKVNLGMPVLRSWLYPQPRRSLDSKGLILAVAGGVLLSAAVVWLDQWVFSRHIPGLNQGPAVEWWKGLLTVFYGGVVEEILMRLFFMTLLVWLLAKLFAKEKVPDTLYWIGILLSAFLFGIGHLPLAGEVFGVLTPPVILRTLLANGLLAVLFGYLYWKKGLEYAMISHMTADVMLHVVLVRLV</sequence>
<reference evidence="3 4" key="1">
    <citation type="submission" date="2018-03" db="EMBL/GenBank/DDBJ databases">
        <title>Genomic Encyclopedia of Archaeal and Bacterial Type Strains, Phase II (KMG-II): from individual species to whole genera.</title>
        <authorList>
            <person name="Goeker M."/>
        </authorList>
    </citation>
    <scope>NUCLEOTIDE SEQUENCE [LARGE SCALE GENOMIC DNA]</scope>
    <source>
        <strain evidence="3 4">DSM 44946</strain>
    </source>
</reference>
<dbReference type="EMBL" id="PVNE01000011">
    <property type="protein sequence ID" value="PRX40678.1"/>
    <property type="molecule type" value="Genomic_DNA"/>
</dbReference>
<accession>A0A2T0LEW5</accession>
<dbReference type="GO" id="GO:0080120">
    <property type="term" value="P:CAAX-box protein maturation"/>
    <property type="evidence" value="ECO:0007669"/>
    <property type="project" value="UniProtKB-ARBA"/>
</dbReference>
<dbReference type="Proteomes" id="UP000237797">
    <property type="component" value="Unassembled WGS sequence"/>
</dbReference>
<dbReference type="OrthoDB" id="378663at2"/>
<evidence type="ECO:0000313" key="3">
    <source>
        <dbReference type="EMBL" id="PRX40678.1"/>
    </source>
</evidence>
<feature type="transmembrane region" description="Helical" evidence="1">
    <location>
        <begin position="39"/>
        <end position="62"/>
    </location>
</feature>
<keyword evidence="3" id="KW-0378">Hydrolase</keyword>
<dbReference type="GO" id="GO:0004175">
    <property type="term" value="F:endopeptidase activity"/>
    <property type="evidence" value="ECO:0007669"/>
    <property type="project" value="UniProtKB-ARBA"/>
</dbReference>
<evidence type="ECO:0000259" key="2">
    <source>
        <dbReference type="Pfam" id="PF02517"/>
    </source>
</evidence>
<dbReference type="InterPro" id="IPR003675">
    <property type="entry name" value="Rce1/LyrA-like_dom"/>
</dbReference>
<feature type="transmembrane region" description="Helical" evidence="1">
    <location>
        <begin position="202"/>
        <end position="222"/>
    </location>
</feature>
<protein>
    <submittedName>
        <fullName evidence="3">CAAX prenyl protease-like protein</fullName>
    </submittedName>
</protein>